<evidence type="ECO:0000313" key="1">
    <source>
        <dbReference type="EMBL" id="KAF9622599.1"/>
    </source>
</evidence>
<proteinExistence type="predicted"/>
<protein>
    <submittedName>
        <fullName evidence="1">Uncharacterized protein</fullName>
    </submittedName>
</protein>
<evidence type="ECO:0000313" key="2">
    <source>
        <dbReference type="Proteomes" id="UP000631114"/>
    </source>
</evidence>
<gene>
    <name evidence="1" type="ORF">IFM89_032498</name>
</gene>
<accession>A0A835MD18</accession>
<dbReference type="EMBL" id="JADFTS010000002">
    <property type="protein sequence ID" value="KAF9622599.1"/>
    <property type="molecule type" value="Genomic_DNA"/>
</dbReference>
<organism evidence="1 2">
    <name type="scientific">Coptis chinensis</name>
    <dbReference type="NCBI Taxonomy" id="261450"/>
    <lineage>
        <taxon>Eukaryota</taxon>
        <taxon>Viridiplantae</taxon>
        <taxon>Streptophyta</taxon>
        <taxon>Embryophyta</taxon>
        <taxon>Tracheophyta</taxon>
        <taxon>Spermatophyta</taxon>
        <taxon>Magnoliopsida</taxon>
        <taxon>Ranunculales</taxon>
        <taxon>Ranunculaceae</taxon>
        <taxon>Coptidoideae</taxon>
        <taxon>Coptis</taxon>
    </lineage>
</organism>
<name>A0A835MD18_9MAGN</name>
<dbReference type="AlphaFoldDB" id="A0A835MD18"/>
<keyword evidence="2" id="KW-1185">Reference proteome</keyword>
<dbReference type="Proteomes" id="UP000631114">
    <property type="component" value="Unassembled WGS sequence"/>
</dbReference>
<comment type="caution">
    <text evidence="1">The sequence shown here is derived from an EMBL/GenBank/DDBJ whole genome shotgun (WGS) entry which is preliminary data.</text>
</comment>
<reference evidence="1 2" key="1">
    <citation type="submission" date="2020-10" db="EMBL/GenBank/DDBJ databases">
        <title>The Coptis chinensis genome and diversification of protoberbering-type alkaloids.</title>
        <authorList>
            <person name="Wang B."/>
            <person name="Shu S."/>
            <person name="Song C."/>
            <person name="Liu Y."/>
        </authorList>
    </citation>
    <scope>NUCLEOTIDE SEQUENCE [LARGE SCALE GENOMIC DNA]</scope>
    <source>
        <strain evidence="1">HL-2020</strain>
        <tissue evidence="1">Leaf</tissue>
    </source>
</reference>
<sequence length="71" mass="8177">MAASSFATNTGFRSMKEACSRAKNHSTFIKELWKVCRAKTVLIWLKKMVMIRDGATDLEVREFFETSFIPI</sequence>